<feature type="transmembrane region" description="Helical" evidence="6">
    <location>
        <begin position="269"/>
        <end position="291"/>
    </location>
</feature>
<keyword evidence="3 6" id="KW-0812">Transmembrane</keyword>
<dbReference type="PROSITE" id="PS50850">
    <property type="entry name" value="MFS"/>
    <property type="match status" value="1"/>
</dbReference>
<dbReference type="InterPro" id="IPR011701">
    <property type="entry name" value="MFS"/>
</dbReference>
<keyword evidence="4 6" id="KW-1133">Transmembrane helix</keyword>
<dbReference type="PANTHER" id="PTHR43124">
    <property type="entry name" value="PURINE EFFLUX PUMP PBUE"/>
    <property type="match status" value="1"/>
</dbReference>
<dbReference type="EMBL" id="RKHR01000004">
    <property type="protein sequence ID" value="ROS01775.1"/>
    <property type="molecule type" value="Genomic_DNA"/>
</dbReference>
<feature type="transmembrane region" description="Helical" evidence="6">
    <location>
        <begin position="133"/>
        <end position="158"/>
    </location>
</feature>
<organism evidence="8 9">
    <name type="scientific">Sinobacterium caligoides</name>
    <dbReference type="NCBI Taxonomy" id="933926"/>
    <lineage>
        <taxon>Bacteria</taxon>
        <taxon>Pseudomonadati</taxon>
        <taxon>Pseudomonadota</taxon>
        <taxon>Gammaproteobacteria</taxon>
        <taxon>Cellvibrionales</taxon>
        <taxon>Spongiibacteraceae</taxon>
        <taxon>Sinobacterium</taxon>
    </lineage>
</organism>
<feature type="transmembrane region" description="Helical" evidence="6">
    <location>
        <begin position="42"/>
        <end position="63"/>
    </location>
</feature>
<evidence type="ECO:0000256" key="3">
    <source>
        <dbReference type="ARBA" id="ARBA00022692"/>
    </source>
</evidence>
<dbReference type="PANTHER" id="PTHR43124:SF3">
    <property type="entry name" value="CHLORAMPHENICOL EFFLUX PUMP RV0191"/>
    <property type="match status" value="1"/>
</dbReference>
<feature type="transmembrane region" description="Helical" evidence="6">
    <location>
        <begin position="354"/>
        <end position="374"/>
    </location>
</feature>
<dbReference type="SUPFAM" id="SSF103473">
    <property type="entry name" value="MFS general substrate transporter"/>
    <property type="match status" value="1"/>
</dbReference>
<dbReference type="Proteomes" id="UP000275394">
    <property type="component" value="Unassembled WGS sequence"/>
</dbReference>
<name>A0A3N2DR54_9GAMM</name>
<feature type="domain" description="Major facilitator superfamily (MFS) profile" evidence="7">
    <location>
        <begin position="10"/>
        <end position="377"/>
    </location>
</feature>
<feature type="transmembrane region" description="Helical" evidence="6">
    <location>
        <begin position="328"/>
        <end position="348"/>
    </location>
</feature>
<feature type="transmembrane region" description="Helical" evidence="6">
    <location>
        <begin position="98"/>
        <end position="121"/>
    </location>
</feature>
<dbReference type="GO" id="GO:0022857">
    <property type="term" value="F:transmembrane transporter activity"/>
    <property type="evidence" value="ECO:0007669"/>
    <property type="project" value="InterPro"/>
</dbReference>
<keyword evidence="5 6" id="KW-0472">Membrane</keyword>
<dbReference type="RefSeq" id="WP_123712530.1">
    <property type="nucleotide sequence ID" value="NZ_RKHR01000004.1"/>
</dbReference>
<feature type="transmembrane region" description="Helical" evidence="6">
    <location>
        <begin position="164"/>
        <end position="182"/>
    </location>
</feature>
<evidence type="ECO:0000259" key="7">
    <source>
        <dbReference type="PROSITE" id="PS50850"/>
    </source>
</evidence>
<dbReference type="CDD" id="cd17473">
    <property type="entry name" value="MFS_arabinose_efflux_permease_like"/>
    <property type="match status" value="1"/>
</dbReference>
<dbReference type="InterPro" id="IPR050189">
    <property type="entry name" value="MFS_Efflux_Transporters"/>
</dbReference>
<sequence length="391" mass="42342">MSSAKVSGLTRLCLLLGSSLLVMANAAIGPSLAELNRVFHDPFAVSLLMTLPALAVVICAPFVGRLMQLLGERATLLLGLLIYGLAGSSGLWCDSLNVLLAFRLLFGVGIALCMTVINHLIGDYFEGRARTHFLSLQGVAVNLGGIIFVTIGGALAAQHWRLPFAIYLLALLVLLLSFKGISNPRQLSLTTQSRLRLRDIRRMLPFYFLSLLGMLLYYIILIELPFTLHARLAFDSAHTGMLMGVMSVLSALVAYLFRHGLAKFGDRCLMVVCFTCFAIALLFLFLTSLLWGVYVTIAFAGVAFGLLLPTLSHLVISSCSAAQRARMVSGFVMAYFLGQALSAVVLKLQSSLPTGWLFMGLALLAVVVAAVLWLQGFGKATMITAQPLEQY</sequence>
<reference evidence="8 9" key="1">
    <citation type="submission" date="2018-11" db="EMBL/GenBank/DDBJ databases">
        <title>Genomic Encyclopedia of Type Strains, Phase IV (KMG-IV): sequencing the most valuable type-strain genomes for metagenomic binning, comparative biology and taxonomic classification.</title>
        <authorList>
            <person name="Goeker M."/>
        </authorList>
    </citation>
    <scope>NUCLEOTIDE SEQUENCE [LARGE SCALE GENOMIC DNA]</scope>
    <source>
        <strain evidence="8 9">DSM 100316</strain>
    </source>
</reference>
<dbReference type="AlphaFoldDB" id="A0A3N2DR54"/>
<proteinExistence type="predicted"/>
<protein>
    <submittedName>
        <fullName evidence="8">Cyanate permease</fullName>
    </submittedName>
</protein>
<feature type="transmembrane region" description="Helical" evidence="6">
    <location>
        <begin position="297"/>
        <end position="316"/>
    </location>
</feature>
<evidence type="ECO:0000256" key="2">
    <source>
        <dbReference type="ARBA" id="ARBA00022475"/>
    </source>
</evidence>
<feature type="transmembrane region" description="Helical" evidence="6">
    <location>
        <begin position="203"/>
        <end position="220"/>
    </location>
</feature>
<comment type="subcellular location">
    <subcellularLocation>
        <location evidence="1">Cell membrane</location>
        <topology evidence="1">Multi-pass membrane protein</topology>
    </subcellularLocation>
</comment>
<feature type="transmembrane region" description="Helical" evidence="6">
    <location>
        <begin position="240"/>
        <end position="257"/>
    </location>
</feature>
<evidence type="ECO:0000313" key="8">
    <source>
        <dbReference type="EMBL" id="ROS01775.1"/>
    </source>
</evidence>
<evidence type="ECO:0000256" key="6">
    <source>
        <dbReference type="SAM" id="Phobius"/>
    </source>
</evidence>
<evidence type="ECO:0000313" key="9">
    <source>
        <dbReference type="Proteomes" id="UP000275394"/>
    </source>
</evidence>
<feature type="transmembrane region" description="Helical" evidence="6">
    <location>
        <begin position="75"/>
        <end position="92"/>
    </location>
</feature>
<keyword evidence="2" id="KW-1003">Cell membrane</keyword>
<dbReference type="Pfam" id="PF07690">
    <property type="entry name" value="MFS_1"/>
    <property type="match status" value="1"/>
</dbReference>
<dbReference type="GO" id="GO:0005886">
    <property type="term" value="C:plasma membrane"/>
    <property type="evidence" value="ECO:0007669"/>
    <property type="project" value="UniProtKB-SubCell"/>
</dbReference>
<comment type="caution">
    <text evidence="8">The sequence shown here is derived from an EMBL/GenBank/DDBJ whole genome shotgun (WGS) entry which is preliminary data.</text>
</comment>
<dbReference type="InterPro" id="IPR036259">
    <property type="entry name" value="MFS_trans_sf"/>
</dbReference>
<evidence type="ECO:0000256" key="1">
    <source>
        <dbReference type="ARBA" id="ARBA00004651"/>
    </source>
</evidence>
<gene>
    <name evidence="8" type="ORF">EDC56_2220</name>
</gene>
<accession>A0A3N2DR54</accession>
<dbReference type="OrthoDB" id="63984at2"/>
<dbReference type="InterPro" id="IPR020846">
    <property type="entry name" value="MFS_dom"/>
</dbReference>
<evidence type="ECO:0000256" key="5">
    <source>
        <dbReference type="ARBA" id="ARBA00023136"/>
    </source>
</evidence>
<keyword evidence="9" id="KW-1185">Reference proteome</keyword>
<evidence type="ECO:0000256" key="4">
    <source>
        <dbReference type="ARBA" id="ARBA00022989"/>
    </source>
</evidence>
<dbReference type="Gene3D" id="1.20.1250.20">
    <property type="entry name" value="MFS general substrate transporter like domains"/>
    <property type="match status" value="1"/>
</dbReference>